<evidence type="ECO:0000256" key="1">
    <source>
        <dbReference type="SAM" id="Phobius"/>
    </source>
</evidence>
<protein>
    <submittedName>
        <fullName evidence="2">Uncharacterized protein</fullName>
    </submittedName>
</protein>
<feature type="transmembrane region" description="Helical" evidence="1">
    <location>
        <begin position="12"/>
        <end position="35"/>
    </location>
</feature>
<evidence type="ECO:0000313" key="3">
    <source>
        <dbReference type="Proteomes" id="UP000274841"/>
    </source>
</evidence>
<keyword evidence="1" id="KW-0472">Membrane</keyword>
<feature type="transmembrane region" description="Helical" evidence="1">
    <location>
        <begin position="129"/>
        <end position="147"/>
    </location>
</feature>
<dbReference type="EMBL" id="CP031422">
    <property type="protein sequence ID" value="AZS40461.1"/>
    <property type="molecule type" value="Genomic_DNA"/>
</dbReference>
<name>A0A3S9WKA3_9MICO</name>
<sequence>MAFSRREFWRGAVATWITFNALFLLVTTVVLAIMSRSLQTVFSILILVAWFQLLFVVATSALATVIGSGAAFVLGRLLRTTAGMRQHLIAFAGLGLVVGGVVIAVVGTWPANLTGEFGSLLTNITEPYIALPLLGMSAVSVAHGWYWTVSRALSEDPAPQSPVAEAQLAG</sequence>
<feature type="transmembrane region" description="Helical" evidence="1">
    <location>
        <begin position="86"/>
        <end position="109"/>
    </location>
</feature>
<accession>A0A3S9WKA3</accession>
<dbReference type="Proteomes" id="UP000274841">
    <property type="component" value="Chromosome"/>
</dbReference>
<reference evidence="2 3" key="1">
    <citation type="submission" date="2018-08" db="EMBL/GenBank/DDBJ databases">
        <title>Microbacterium oxydans strain HG3.</title>
        <authorList>
            <person name="ORTET P."/>
        </authorList>
    </citation>
    <scope>NUCLEOTIDE SEQUENCE [LARGE SCALE GENOMIC DNA]</scope>
    <source>
        <strain evidence="2 3">HG3</strain>
    </source>
</reference>
<evidence type="ECO:0000313" key="2">
    <source>
        <dbReference type="EMBL" id="AZS40461.1"/>
    </source>
</evidence>
<keyword evidence="1" id="KW-1133">Transmembrane helix</keyword>
<feature type="transmembrane region" description="Helical" evidence="1">
    <location>
        <begin position="41"/>
        <end position="74"/>
    </location>
</feature>
<dbReference type="AlphaFoldDB" id="A0A3S9WKA3"/>
<organism evidence="2 3">
    <name type="scientific">Microbacterium oxydans</name>
    <dbReference type="NCBI Taxonomy" id="82380"/>
    <lineage>
        <taxon>Bacteria</taxon>
        <taxon>Bacillati</taxon>
        <taxon>Actinomycetota</taxon>
        <taxon>Actinomycetes</taxon>
        <taxon>Micrococcales</taxon>
        <taxon>Microbacteriaceae</taxon>
        <taxon>Microbacterium</taxon>
    </lineage>
</organism>
<gene>
    <name evidence="2" type="ORF">CVS54_01791</name>
</gene>
<dbReference type="KEGG" id="moy:CVS54_01791"/>
<keyword evidence="1" id="KW-0812">Transmembrane</keyword>
<proteinExistence type="predicted"/>